<dbReference type="CDD" id="cd00761">
    <property type="entry name" value="Glyco_tranf_GTA_type"/>
    <property type="match status" value="1"/>
</dbReference>
<dbReference type="AlphaFoldDB" id="A0A850HJ88"/>
<dbReference type="InterPro" id="IPR001173">
    <property type="entry name" value="Glyco_trans_2-like"/>
</dbReference>
<reference evidence="4 5" key="1">
    <citation type="journal article" date="2020" name="Cell Host Microbe">
        <title>Functional and Genomic Variation between Human-Derived Isolates of Lachnospiraceae Reveals Inter- and Intra-Species Diversity.</title>
        <authorList>
            <person name="Sorbara M.T."/>
            <person name="Littmann E.R."/>
            <person name="Fontana E."/>
            <person name="Moody T.U."/>
            <person name="Kohout C.E."/>
            <person name="Gjonbalaj M."/>
            <person name="Eaton V."/>
            <person name="Seok R."/>
            <person name="Leiner I.M."/>
            <person name="Pamer E.G."/>
        </authorList>
    </citation>
    <scope>NUCLEOTIDE SEQUENCE [LARGE SCALE GENOMIC DNA]</scope>
    <source>
        <strain evidence="3 4">MSK.17.11</strain>
        <strain evidence="2 5">MSK.17.38</strain>
    </source>
</reference>
<dbReference type="InterPro" id="IPR029044">
    <property type="entry name" value="Nucleotide-diphossugar_trans"/>
</dbReference>
<name>A0A850HJ88_9FIRM</name>
<evidence type="ECO:0000313" key="4">
    <source>
        <dbReference type="Proteomes" id="UP000528555"/>
    </source>
</evidence>
<evidence type="ECO:0000259" key="1">
    <source>
        <dbReference type="Pfam" id="PF00535"/>
    </source>
</evidence>
<accession>A0A850HJ88</accession>
<dbReference type="Proteomes" id="UP000528555">
    <property type="component" value="Unassembled WGS sequence"/>
</dbReference>
<dbReference type="PANTHER" id="PTHR22916:SF3">
    <property type="entry name" value="UDP-GLCNAC:BETAGAL BETA-1,3-N-ACETYLGLUCOSAMINYLTRANSFERASE-LIKE PROTEIN 1"/>
    <property type="match status" value="1"/>
</dbReference>
<protein>
    <submittedName>
        <fullName evidence="3">Glycosyltransferase family 2 protein</fullName>
    </submittedName>
</protein>
<feature type="domain" description="Glycosyltransferase 2-like" evidence="1">
    <location>
        <begin position="5"/>
        <end position="168"/>
    </location>
</feature>
<evidence type="ECO:0000313" key="3">
    <source>
        <dbReference type="EMBL" id="NVH59185.1"/>
    </source>
</evidence>
<organism evidence="3 4">
    <name type="scientific">Dorea phocaeensis</name>
    <dbReference type="NCBI Taxonomy" id="2040291"/>
    <lineage>
        <taxon>Bacteria</taxon>
        <taxon>Bacillati</taxon>
        <taxon>Bacillota</taxon>
        <taxon>Clostridia</taxon>
        <taxon>Lachnospirales</taxon>
        <taxon>Lachnospiraceae</taxon>
        <taxon>Dorea</taxon>
    </lineage>
</organism>
<keyword evidence="3" id="KW-0808">Transferase</keyword>
<evidence type="ECO:0000313" key="2">
    <source>
        <dbReference type="EMBL" id="NSK15412.1"/>
    </source>
</evidence>
<dbReference type="EMBL" id="JAAITX010000009">
    <property type="protein sequence ID" value="NVH59185.1"/>
    <property type="molecule type" value="Genomic_DNA"/>
</dbReference>
<dbReference type="GO" id="GO:0016758">
    <property type="term" value="F:hexosyltransferase activity"/>
    <property type="evidence" value="ECO:0007669"/>
    <property type="project" value="UniProtKB-ARBA"/>
</dbReference>
<sequence length="293" mass="33894">MMFLSIITPTYNRGYILPKCYKSLLIQTCDDFEWIVVDDGSTDDTEQIVNNFINDAIIKIKYIKQENGGKHRAHNTAVKVADGEMIICVDSDDLLTEDAVSLVKKYWEENGSTKYAGILAKRGNMVDRQAICSAWPKHLKSSTMFELIEKYGFYGDTALFFRTDILKENLFVEFEEEKFLPESNLYCDIDKIGEMLLWDKVIYLCEYLPDGLTAKFHTLLKKNPNGTADTYYKMMCLANSARTRLKYAVLVNIYSSISKSKSELKFNDKRGWLFIAKLPAMILKKNFWEKVER</sequence>
<dbReference type="EMBL" id="JAAIUO010000009">
    <property type="protein sequence ID" value="NSK15412.1"/>
    <property type="molecule type" value="Genomic_DNA"/>
</dbReference>
<gene>
    <name evidence="3" type="ORF">G5A66_11190</name>
    <name evidence="2" type="ORF">G5A75_11210</name>
</gene>
<evidence type="ECO:0000313" key="5">
    <source>
        <dbReference type="Proteomes" id="UP000701680"/>
    </source>
</evidence>
<reference evidence="3" key="2">
    <citation type="submission" date="2020-02" db="EMBL/GenBank/DDBJ databases">
        <authorList>
            <person name="Littmann E."/>
            <person name="Sorbara M."/>
        </authorList>
    </citation>
    <scope>NUCLEOTIDE SEQUENCE</scope>
    <source>
        <strain evidence="3">MSK.17.11</strain>
        <strain evidence="2">MSK.17.38</strain>
    </source>
</reference>
<dbReference type="Gene3D" id="3.90.550.10">
    <property type="entry name" value="Spore Coat Polysaccharide Biosynthesis Protein SpsA, Chain A"/>
    <property type="match status" value="1"/>
</dbReference>
<proteinExistence type="predicted"/>
<dbReference type="SUPFAM" id="SSF53448">
    <property type="entry name" value="Nucleotide-diphospho-sugar transferases"/>
    <property type="match status" value="1"/>
</dbReference>
<dbReference type="PANTHER" id="PTHR22916">
    <property type="entry name" value="GLYCOSYLTRANSFERASE"/>
    <property type="match status" value="1"/>
</dbReference>
<comment type="caution">
    <text evidence="3">The sequence shown here is derived from an EMBL/GenBank/DDBJ whole genome shotgun (WGS) entry which is preliminary data.</text>
</comment>
<dbReference type="Pfam" id="PF00535">
    <property type="entry name" value="Glycos_transf_2"/>
    <property type="match status" value="1"/>
</dbReference>
<dbReference type="Proteomes" id="UP000701680">
    <property type="component" value="Unassembled WGS sequence"/>
</dbReference>
<keyword evidence="4" id="KW-1185">Reference proteome</keyword>
<dbReference type="RefSeq" id="WP_173815066.1">
    <property type="nucleotide sequence ID" value="NZ_JAAITX010000009.1"/>
</dbReference>